<feature type="domain" description="SHSP" evidence="5">
    <location>
        <begin position="180"/>
        <end position="300"/>
    </location>
</feature>
<sequence length="300" mass="32632">MPSIKELNQSNGPFWDFTSGLEDSRNHPPFAFGGPGMPPYTMDAFHMRRGASAEEDMPPTDERFEDSPAHRESHPSADRFGPGPDYGFAGFGELPFRNGPPHFEGLGHHRGGHGPAGRGGMSFGGRRGGFGGPCARGGMGRGGGFGARGGLRHQGPRGGLHPFIDPRARLFESPFGGRAIDGQEFRLAVDVFDTDPSYVIYAYVPGARKEDISVTWDVDDSELSISGVVHRLGDEEFLKSLVLSETQIGAFDRKIKLGTRAEPALIEQDAITAKLEDGILRINVPKQEKEYIEVKKVDIE</sequence>
<dbReference type="AlphaFoldDB" id="A0A165HYR9"/>
<proteinExistence type="inferred from homology"/>
<dbReference type="SUPFAM" id="SSF49764">
    <property type="entry name" value="HSP20-like chaperones"/>
    <property type="match status" value="1"/>
</dbReference>
<feature type="region of interest" description="Disordered" evidence="4">
    <location>
        <begin position="1"/>
        <end position="22"/>
    </location>
</feature>
<feature type="region of interest" description="Disordered" evidence="4">
    <location>
        <begin position="51"/>
        <end position="82"/>
    </location>
</feature>
<evidence type="ECO:0000256" key="1">
    <source>
        <dbReference type="ARBA" id="ARBA00023016"/>
    </source>
</evidence>
<dbReference type="InParanoid" id="A0A165HYR9"/>
<dbReference type="CDD" id="cd06464">
    <property type="entry name" value="ACD_sHsps-like"/>
    <property type="match status" value="1"/>
</dbReference>
<dbReference type="Pfam" id="PF00011">
    <property type="entry name" value="HSP20"/>
    <property type="match status" value="1"/>
</dbReference>
<dbReference type="InterPro" id="IPR031107">
    <property type="entry name" value="Small_HSP"/>
</dbReference>
<dbReference type="STRING" id="1328760.A0A165HYR9"/>
<dbReference type="RefSeq" id="XP_018189664.1">
    <property type="nucleotide sequence ID" value="XM_018336940.1"/>
</dbReference>
<name>A0A165HYR9_XYLHT</name>
<evidence type="ECO:0000256" key="2">
    <source>
        <dbReference type="PROSITE-ProRule" id="PRU00285"/>
    </source>
</evidence>
<dbReference type="OMA" id="KCELGIR"/>
<gene>
    <name evidence="6" type="ORF">L228DRAFT_89442</name>
</gene>
<dbReference type="InterPro" id="IPR008978">
    <property type="entry name" value="HSP20-like_chaperone"/>
</dbReference>
<keyword evidence="1" id="KW-0346">Stress response</keyword>
<dbReference type="PROSITE" id="PS01031">
    <property type="entry name" value="SHSP"/>
    <property type="match status" value="1"/>
</dbReference>
<feature type="compositionally biased region" description="Basic and acidic residues" evidence="4">
    <location>
        <begin position="60"/>
        <end position="77"/>
    </location>
</feature>
<comment type="similarity">
    <text evidence="2 3">Belongs to the small heat shock protein (HSP20) family.</text>
</comment>
<feature type="compositionally biased region" description="Polar residues" evidence="4">
    <location>
        <begin position="1"/>
        <end position="12"/>
    </location>
</feature>
<protein>
    <submittedName>
        <fullName evidence="6">HSP20-like chaperone</fullName>
    </submittedName>
</protein>
<evidence type="ECO:0000313" key="7">
    <source>
        <dbReference type="Proteomes" id="UP000076632"/>
    </source>
</evidence>
<dbReference type="InterPro" id="IPR002068">
    <property type="entry name" value="A-crystallin/Hsp20_dom"/>
</dbReference>
<dbReference type="PANTHER" id="PTHR11527">
    <property type="entry name" value="HEAT-SHOCK PROTEIN 20 FAMILY MEMBER"/>
    <property type="match status" value="1"/>
</dbReference>
<dbReference type="Proteomes" id="UP000076632">
    <property type="component" value="Unassembled WGS sequence"/>
</dbReference>
<dbReference type="Gene3D" id="2.60.40.790">
    <property type="match status" value="1"/>
</dbReference>
<evidence type="ECO:0000256" key="3">
    <source>
        <dbReference type="RuleBase" id="RU003616"/>
    </source>
</evidence>
<organism evidence="6 7">
    <name type="scientific">Xylona heveae (strain CBS 132557 / TC161)</name>
    <dbReference type="NCBI Taxonomy" id="1328760"/>
    <lineage>
        <taxon>Eukaryota</taxon>
        <taxon>Fungi</taxon>
        <taxon>Dikarya</taxon>
        <taxon>Ascomycota</taxon>
        <taxon>Pezizomycotina</taxon>
        <taxon>Xylonomycetes</taxon>
        <taxon>Xylonales</taxon>
        <taxon>Xylonaceae</taxon>
        <taxon>Xylona</taxon>
    </lineage>
</organism>
<dbReference type="GeneID" id="28902077"/>
<reference evidence="6 7" key="1">
    <citation type="journal article" date="2016" name="Fungal Biol.">
        <title>The genome of Xylona heveae provides a window into fungal endophytism.</title>
        <authorList>
            <person name="Gazis R."/>
            <person name="Kuo A."/>
            <person name="Riley R."/>
            <person name="LaButti K."/>
            <person name="Lipzen A."/>
            <person name="Lin J."/>
            <person name="Amirebrahimi M."/>
            <person name="Hesse C.N."/>
            <person name="Spatafora J.W."/>
            <person name="Henrissat B."/>
            <person name="Hainaut M."/>
            <person name="Grigoriev I.V."/>
            <person name="Hibbett D.S."/>
        </authorList>
    </citation>
    <scope>NUCLEOTIDE SEQUENCE [LARGE SCALE GENOMIC DNA]</scope>
    <source>
        <strain evidence="6 7">TC161</strain>
    </source>
</reference>
<evidence type="ECO:0000313" key="6">
    <source>
        <dbReference type="EMBL" id="KZF24109.1"/>
    </source>
</evidence>
<evidence type="ECO:0000259" key="5">
    <source>
        <dbReference type="PROSITE" id="PS01031"/>
    </source>
</evidence>
<evidence type="ECO:0000256" key="4">
    <source>
        <dbReference type="SAM" id="MobiDB-lite"/>
    </source>
</evidence>
<keyword evidence="7" id="KW-1185">Reference proteome</keyword>
<dbReference type="OrthoDB" id="5511210at2759"/>
<accession>A0A165HYR9</accession>
<dbReference type="EMBL" id="KV407456">
    <property type="protein sequence ID" value="KZF24109.1"/>
    <property type="molecule type" value="Genomic_DNA"/>
</dbReference>